<dbReference type="Pfam" id="PF13380">
    <property type="entry name" value="CoA_binding_2"/>
    <property type="match status" value="1"/>
</dbReference>
<dbReference type="SUPFAM" id="SSF52210">
    <property type="entry name" value="Succinyl-CoA synthetase domains"/>
    <property type="match status" value="2"/>
</dbReference>
<dbReference type="InterPro" id="IPR032875">
    <property type="entry name" value="Succ_CoA_lig_flav_dom"/>
</dbReference>
<dbReference type="InterPro" id="IPR051538">
    <property type="entry name" value="Acyl-CoA_Synth/Transferase"/>
</dbReference>
<comment type="caution">
    <text evidence="6">The sequence shown here is derived from an EMBL/GenBank/DDBJ whole genome shotgun (WGS) entry which is preliminary data.</text>
</comment>
<dbReference type="Pfam" id="PF13607">
    <property type="entry name" value="Succ_CoA_lig"/>
    <property type="match status" value="1"/>
</dbReference>
<dbReference type="PANTHER" id="PTHR43334">
    <property type="entry name" value="ACETATE--COA LIGASE [ADP-FORMING]"/>
    <property type="match status" value="1"/>
</dbReference>
<gene>
    <name evidence="6" type="ORF">S06H3_43168</name>
</gene>
<dbReference type="Gene3D" id="3.40.50.720">
    <property type="entry name" value="NAD(P)-binding Rossmann-like Domain"/>
    <property type="match status" value="1"/>
</dbReference>
<evidence type="ECO:0000256" key="1">
    <source>
        <dbReference type="ARBA" id="ARBA00022598"/>
    </source>
</evidence>
<dbReference type="InterPro" id="IPR003781">
    <property type="entry name" value="CoA-bd"/>
</dbReference>
<accession>X1PZU4</accession>
<protein>
    <recommendedName>
        <fullName evidence="7">CoA-binding domain-containing protein</fullName>
    </recommendedName>
</protein>
<feature type="domain" description="Succinyl-CoA synthetase-like flavodoxin" evidence="5">
    <location>
        <begin position="94"/>
        <end position="231"/>
    </location>
</feature>
<keyword evidence="1" id="KW-0436">Ligase</keyword>
<reference evidence="6" key="1">
    <citation type="journal article" date="2014" name="Front. Microbiol.">
        <title>High frequency of phylogenetically diverse reductive dehalogenase-homologous genes in deep subseafloor sedimentary metagenomes.</title>
        <authorList>
            <person name="Kawai M."/>
            <person name="Futagami T."/>
            <person name="Toyoda A."/>
            <person name="Takaki Y."/>
            <person name="Nishi S."/>
            <person name="Hori S."/>
            <person name="Arai W."/>
            <person name="Tsubouchi T."/>
            <person name="Morono Y."/>
            <person name="Uchiyama I."/>
            <person name="Ito T."/>
            <person name="Fujiyama A."/>
            <person name="Inagaki F."/>
            <person name="Takami H."/>
        </authorList>
    </citation>
    <scope>NUCLEOTIDE SEQUENCE</scope>
    <source>
        <strain evidence="6">Expedition CK06-06</strain>
    </source>
</reference>
<proteinExistence type="predicted"/>
<keyword evidence="2" id="KW-0547">Nucleotide-binding</keyword>
<dbReference type="Gene3D" id="3.40.50.261">
    <property type="entry name" value="Succinyl-CoA synthetase domains"/>
    <property type="match status" value="2"/>
</dbReference>
<feature type="domain" description="CoA-binding" evidence="4">
    <location>
        <begin position="4"/>
        <end position="76"/>
    </location>
</feature>
<dbReference type="GO" id="GO:0005524">
    <property type="term" value="F:ATP binding"/>
    <property type="evidence" value="ECO:0007669"/>
    <property type="project" value="UniProtKB-KW"/>
</dbReference>
<dbReference type="EMBL" id="BARV01026750">
    <property type="protein sequence ID" value="GAI44385.1"/>
    <property type="molecule type" value="Genomic_DNA"/>
</dbReference>
<evidence type="ECO:0000259" key="5">
    <source>
        <dbReference type="Pfam" id="PF13607"/>
    </source>
</evidence>
<organism evidence="6">
    <name type="scientific">marine sediment metagenome</name>
    <dbReference type="NCBI Taxonomy" id="412755"/>
    <lineage>
        <taxon>unclassified sequences</taxon>
        <taxon>metagenomes</taxon>
        <taxon>ecological metagenomes</taxon>
    </lineage>
</organism>
<evidence type="ECO:0000259" key="4">
    <source>
        <dbReference type="Pfam" id="PF13380"/>
    </source>
</evidence>
<feature type="non-terminal residue" evidence="6">
    <location>
        <position position="263"/>
    </location>
</feature>
<evidence type="ECO:0008006" key="7">
    <source>
        <dbReference type="Google" id="ProtNLM"/>
    </source>
</evidence>
<evidence type="ECO:0000256" key="3">
    <source>
        <dbReference type="ARBA" id="ARBA00022840"/>
    </source>
</evidence>
<name>X1PZU4_9ZZZZ</name>
<dbReference type="AlphaFoldDB" id="X1PZU4"/>
<dbReference type="GO" id="GO:0016874">
    <property type="term" value="F:ligase activity"/>
    <property type="evidence" value="ECO:0007669"/>
    <property type="project" value="UniProtKB-KW"/>
</dbReference>
<dbReference type="InterPro" id="IPR036291">
    <property type="entry name" value="NAD(P)-bd_dom_sf"/>
</dbReference>
<dbReference type="InterPro" id="IPR016102">
    <property type="entry name" value="Succinyl-CoA_synth-like"/>
</dbReference>
<sequence length="263" mass="27597">MEVPGDVDLAVIVVPATDVLRVVDECAQKGVGSIITITAGFGEIGGEGKEREHALREKIYSYGIRLLGPNCLGMLNTGEDVSINATFAPVIPPPGHVSMGSQSGALGIALLDYAKSINLGMAQFASIGNRVDISSNDLLEFWEDDENTDVILLYLESFGNPRKFSRTARRVTRKKPIIVMKSGRSAAGARAASSHTGALAAADVAVDALFHQAGVIRVGTIEGMFGVAQMLAYQPLPKGDRVAIITNAGGPGILAVDACENYG</sequence>
<dbReference type="SUPFAM" id="SSF51735">
    <property type="entry name" value="NAD(P)-binding Rossmann-fold domains"/>
    <property type="match status" value="1"/>
</dbReference>
<evidence type="ECO:0000256" key="2">
    <source>
        <dbReference type="ARBA" id="ARBA00022741"/>
    </source>
</evidence>
<dbReference type="PANTHER" id="PTHR43334:SF1">
    <property type="entry name" value="3-HYDROXYPROPIONATE--COA LIGASE [ADP-FORMING]"/>
    <property type="match status" value="1"/>
</dbReference>
<keyword evidence="3" id="KW-0067">ATP-binding</keyword>
<evidence type="ECO:0000313" key="6">
    <source>
        <dbReference type="EMBL" id="GAI44385.1"/>
    </source>
</evidence>